<dbReference type="AlphaFoldDB" id="A0A1I4KYX7"/>
<gene>
    <name evidence="1" type="ORF">SAMN04488054_10667</name>
</gene>
<sequence>MKKEPFDDRTHRKASFFMFHVRYSEHMQKAILRVFPLYKERSVFNYFKNKRKSTKFDAYMFLIANKHSKAVSMGFVFYIQISYVLY</sequence>
<dbReference type="STRING" id="266892.SAMN04488054_10667"/>
<reference evidence="1" key="1">
    <citation type="submission" date="2016-10" db="EMBL/GenBank/DDBJ databases">
        <authorList>
            <person name="de Groot N.N."/>
        </authorList>
    </citation>
    <scope>NUCLEOTIDE SEQUENCE [LARGE SCALE GENOMIC DNA]</scope>
    <source>
        <strain evidence="1">CGMCC 1.6134</strain>
    </source>
</reference>
<dbReference type="EMBL" id="FOTY01000006">
    <property type="protein sequence ID" value="SFL83950.1"/>
    <property type="molecule type" value="Genomic_DNA"/>
</dbReference>
<dbReference type="Proteomes" id="UP000199668">
    <property type="component" value="Unassembled WGS sequence"/>
</dbReference>
<evidence type="ECO:0000313" key="1">
    <source>
        <dbReference type="EMBL" id="SFL83950.1"/>
    </source>
</evidence>
<keyword evidence="2" id="KW-1185">Reference proteome</keyword>
<protein>
    <submittedName>
        <fullName evidence="1">Uncharacterized protein</fullName>
    </submittedName>
</protein>
<name>A0A1I4KYX7_9BACI</name>
<accession>A0A1I4KYX7</accession>
<proteinExistence type="predicted"/>
<organism evidence="1 2">
    <name type="scientific">Salibacterium qingdaonense</name>
    <dbReference type="NCBI Taxonomy" id="266892"/>
    <lineage>
        <taxon>Bacteria</taxon>
        <taxon>Bacillati</taxon>
        <taxon>Bacillota</taxon>
        <taxon>Bacilli</taxon>
        <taxon>Bacillales</taxon>
        <taxon>Bacillaceae</taxon>
    </lineage>
</organism>
<evidence type="ECO:0000313" key="2">
    <source>
        <dbReference type="Proteomes" id="UP000199668"/>
    </source>
</evidence>